<protein>
    <submittedName>
        <fullName evidence="1">Uncharacterized protein</fullName>
    </submittedName>
</protein>
<accession>A0AAU9VYC6</accession>
<name>A0AAU9VYC6_9CNID</name>
<dbReference type="EMBL" id="CALNXJ010000006">
    <property type="protein sequence ID" value="CAH3042467.1"/>
    <property type="molecule type" value="Genomic_DNA"/>
</dbReference>
<keyword evidence="2" id="KW-1185">Reference proteome</keyword>
<reference evidence="1 2" key="1">
    <citation type="submission" date="2022-05" db="EMBL/GenBank/DDBJ databases">
        <authorList>
            <consortium name="Genoscope - CEA"/>
            <person name="William W."/>
        </authorList>
    </citation>
    <scope>NUCLEOTIDE SEQUENCE [LARGE SCALE GENOMIC DNA]</scope>
</reference>
<dbReference type="AlphaFoldDB" id="A0AAU9VYC6"/>
<evidence type="ECO:0000313" key="1">
    <source>
        <dbReference type="EMBL" id="CAH3042467.1"/>
    </source>
</evidence>
<evidence type="ECO:0000313" key="2">
    <source>
        <dbReference type="Proteomes" id="UP001159428"/>
    </source>
</evidence>
<sequence>MLFTLRVTEEDLTIMTKLAEGHFEKVIILKQLPRSTLLVFRCGYITMGQILENFKDFHSQPIGHQFWTFFCSAISGIHGHIKHSIYHESQSVDGGKLPADSSVPVACT</sequence>
<organism evidence="1 2">
    <name type="scientific">Pocillopora meandrina</name>
    <dbReference type="NCBI Taxonomy" id="46732"/>
    <lineage>
        <taxon>Eukaryota</taxon>
        <taxon>Metazoa</taxon>
        <taxon>Cnidaria</taxon>
        <taxon>Anthozoa</taxon>
        <taxon>Hexacorallia</taxon>
        <taxon>Scleractinia</taxon>
        <taxon>Astrocoeniina</taxon>
        <taxon>Pocilloporidae</taxon>
        <taxon>Pocillopora</taxon>
    </lineage>
</organism>
<gene>
    <name evidence="1" type="ORF">PMEA_00028834</name>
</gene>
<dbReference type="Proteomes" id="UP001159428">
    <property type="component" value="Unassembled WGS sequence"/>
</dbReference>
<comment type="caution">
    <text evidence="1">The sequence shown here is derived from an EMBL/GenBank/DDBJ whole genome shotgun (WGS) entry which is preliminary data.</text>
</comment>
<proteinExistence type="predicted"/>